<dbReference type="InterPro" id="IPR035976">
    <property type="entry name" value="Sushi/SCR/CCP_sf"/>
</dbReference>
<evidence type="ECO:0000256" key="4">
    <source>
        <dbReference type="ARBA" id="ARBA00023157"/>
    </source>
</evidence>
<dbReference type="SMART" id="SM00032">
    <property type="entry name" value="CCP"/>
    <property type="match status" value="2"/>
</dbReference>
<keyword evidence="2 5" id="KW-0768">Sushi</keyword>
<dbReference type="SUPFAM" id="SSF57535">
    <property type="entry name" value="Complement control module/SCR domain"/>
    <property type="match status" value="2"/>
</dbReference>
<reference evidence="8" key="2">
    <citation type="submission" date="2021-01" db="UniProtKB">
        <authorList>
            <consortium name="EnsemblMetazoa"/>
        </authorList>
    </citation>
    <scope>IDENTIFICATION</scope>
</reference>
<dbReference type="Pfam" id="PF00084">
    <property type="entry name" value="Sushi"/>
    <property type="match status" value="1"/>
</dbReference>
<evidence type="ECO:0000313" key="8">
    <source>
        <dbReference type="EnsemblMetazoa" id="XP_030834724"/>
    </source>
</evidence>
<dbReference type="GeneID" id="115918447"/>
<dbReference type="CDD" id="cd00033">
    <property type="entry name" value="CCP"/>
    <property type="match status" value="2"/>
</dbReference>
<name>A0A7M7NDE0_STRPU</name>
<reference evidence="9" key="1">
    <citation type="submission" date="2015-02" db="EMBL/GenBank/DDBJ databases">
        <title>Genome sequencing for Strongylocentrotus purpuratus.</title>
        <authorList>
            <person name="Murali S."/>
            <person name="Liu Y."/>
            <person name="Vee V."/>
            <person name="English A."/>
            <person name="Wang M."/>
            <person name="Skinner E."/>
            <person name="Han Y."/>
            <person name="Muzny D.M."/>
            <person name="Worley K.C."/>
            <person name="Gibbs R.A."/>
        </authorList>
    </citation>
    <scope>NUCLEOTIDE SEQUENCE</scope>
</reference>
<organism evidence="8 9">
    <name type="scientific">Strongylocentrotus purpuratus</name>
    <name type="common">Purple sea urchin</name>
    <dbReference type="NCBI Taxonomy" id="7668"/>
    <lineage>
        <taxon>Eukaryota</taxon>
        <taxon>Metazoa</taxon>
        <taxon>Echinodermata</taxon>
        <taxon>Eleutherozoa</taxon>
        <taxon>Echinozoa</taxon>
        <taxon>Echinoidea</taxon>
        <taxon>Euechinoidea</taxon>
        <taxon>Echinacea</taxon>
        <taxon>Camarodonta</taxon>
        <taxon>Echinidea</taxon>
        <taxon>Strongylocentrotidae</taxon>
        <taxon>Strongylocentrotus</taxon>
    </lineage>
</organism>
<keyword evidence="4" id="KW-1015">Disulfide bond</keyword>
<keyword evidence="9" id="KW-1185">Reference proteome</keyword>
<comment type="subcellular location">
    <subcellularLocation>
        <location evidence="1">Virion</location>
    </subcellularLocation>
</comment>
<sequence length="262" mass="28805">MEGKRFEDIVRMLIYVQLFLTSVCVGSSPCMPETDRLGRYTVIGGGGNTSSAGVPSGSRVQVSVRCDSGAVAQQSVTSQCSNGTWIPPWPRCEKPCSVPRNIGQVRQFLNDKRMTSYYNRPALPNGTQIVARCRDPGKHRLIGDQRRTCQGGQWTGEEPICQPVQTQVLFYGASHEVASNGTVVVHVHRGNPLNLNVLCRLTSLSLRPPRLTTPLVNDGELPQWHRLNTHKIELSPMSTDISGMYTCSGSSSSHSVHVLFKE</sequence>
<dbReference type="EnsemblMetazoa" id="XM_030978864">
    <property type="protein sequence ID" value="XP_030834724"/>
    <property type="gene ID" value="LOC115918447"/>
</dbReference>
<feature type="signal peptide" evidence="6">
    <location>
        <begin position="1"/>
        <end position="26"/>
    </location>
</feature>
<protein>
    <recommendedName>
        <fullName evidence="7">Sushi domain-containing protein</fullName>
    </recommendedName>
</protein>
<proteinExistence type="predicted"/>
<keyword evidence="3 6" id="KW-0732">Signal</keyword>
<dbReference type="InParanoid" id="A0A7M7NDE0"/>
<dbReference type="OrthoDB" id="98591at2759"/>
<dbReference type="AlphaFoldDB" id="A0A7M7NDE0"/>
<dbReference type="InterPro" id="IPR051503">
    <property type="entry name" value="ComplSys_Reg/VirEntry_Med"/>
</dbReference>
<feature type="domain" description="Sushi" evidence="7">
    <location>
        <begin position="94"/>
        <end position="163"/>
    </location>
</feature>
<evidence type="ECO:0000256" key="3">
    <source>
        <dbReference type="ARBA" id="ARBA00022729"/>
    </source>
</evidence>
<accession>A0A7M7NDE0</accession>
<dbReference type="PROSITE" id="PS50923">
    <property type="entry name" value="SUSHI"/>
    <property type="match status" value="1"/>
</dbReference>
<dbReference type="KEGG" id="spu:115918447"/>
<dbReference type="Proteomes" id="UP000007110">
    <property type="component" value="Unassembled WGS sequence"/>
</dbReference>
<evidence type="ECO:0000259" key="7">
    <source>
        <dbReference type="PROSITE" id="PS50923"/>
    </source>
</evidence>
<evidence type="ECO:0000256" key="5">
    <source>
        <dbReference type="PROSITE-ProRule" id="PRU00302"/>
    </source>
</evidence>
<evidence type="ECO:0000256" key="6">
    <source>
        <dbReference type="SAM" id="SignalP"/>
    </source>
</evidence>
<evidence type="ECO:0000256" key="2">
    <source>
        <dbReference type="ARBA" id="ARBA00022659"/>
    </source>
</evidence>
<evidence type="ECO:0000256" key="1">
    <source>
        <dbReference type="ARBA" id="ARBA00004328"/>
    </source>
</evidence>
<dbReference type="Gene3D" id="2.10.70.10">
    <property type="entry name" value="Complement Module, domain 1"/>
    <property type="match status" value="2"/>
</dbReference>
<dbReference type="PANTHER" id="PTHR45785:SF2">
    <property type="entry name" value="COMPLEMENT FACTOR H-RELATED"/>
    <property type="match status" value="1"/>
</dbReference>
<dbReference type="RefSeq" id="XP_030834724.1">
    <property type="nucleotide sequence ID" value="XM_030978864.1"/>
</dbReference>
<comment type="caution">
    <text evidence="5">Lacks conserved residue(s) required for the propagation of feature annotation.</text>
</comment>
<feature type="chain" id="PRO_5029736087" description="Sushi domain-containing protein" evidence="6">
    <location>
        <begin position="27"/>
        <end position="262"/>
    </location>
</feature>
<dbReference type="PANTHER" id="PTHR45785">
    <property type="entry name" value="COMPLEMENT FACTOR H-RELATED"/>
    <property type="match status" value="1"/>
</dbReference>
<dbReference type="InterPro" id="IPR000436">
    <property type="entry name" value="Sushi_SCR_CCP_dom"/>
</dbReference>
<evidence type="ECO:0000313" key="9">
    <source>
        <dbReference type="Proteomes" id="UP000007110"/>
    </source>
</evidence>